<evidence type="ECO:0000256" key="1">
    <source>
        <dbReference type="ARBA" id="ARBA00010526"/>
    </source>
</evidence>
<sequence length="64" mass="7735">MQWLFRLRCLTRLDSLEKIIERKKYELTDAELAVFWGAADHRLAELITGRLYDRVPKNVWRQVC</sequence>
<accession>A0A3V3IID7</accession>
<dbReference type="InterPro" id="IPR036666">
    <property type="entry name" value="HHA_sf"/>
</dbReference>
<evidence type="ECO:0000313" key="2">
    <source>
        <dbReference type="EMBL" id="ECI4618431.1"/>
    </source>
</evidence>
<dbReference type="Gene3D" id="1.20.1280.40">
    <property type="entry name" value="HHA"/>
    <property type="match status" value="1"/>
</dbReference>
<dbReference type="Pfam" id="PF05321">
    <property type="entry name" value="HHA"/>
    <property type="match status" value="1"/>
</dbReference>
<dbReference type="EMBL" id="AAJCYU010000043">
    <property type="protein sequence ID" value="ECK7315389.1"/>
    <property type="molecule type" value="Genomic_DNA"/>
</dbReference>
<comment type="caution">
    <text evidence="3">The sequence shown here is derived from an EMBL/GenBank/DDBJ whole genome shotgun (WGS) entry which is preliminary data.</text>
</comment>
<proteinExistence type="inferred from homology"/>
<organism evidence="3">
    <name type="scientific">Salmonella enterica I</name>
    <dbReference type="NCBI Taxonomy" id="59201"/>
    <lineage>
        <taxon>Bacteria</taxon>
        <taxon>Pseudomonadati</taxon>
        <taxon>Pseudomonadota</taxon>
        <taxon>Gammaproteobacteria</taxon>
        <taxon>Enterobacterales</taxon>
        <taxon>Enterobacteriaceae</taxon>
        <taxon>Salmonella</taxon>
    </lineage>
</organism>
<dbReference type="AlphaFoldDB" id="A0A3V3IID7"/>
<dbReference type="InterPro" id="IPR007985">
    <property type="entry name" value="Hemolysn_expr_modulating_HHA"/>
</dbReference>
<evidence type="ECO:0000313" key="3">
    <source>
        <dbReference type="EMBL" id="ECK7315389.1"/>
    </source>
</evidence>
<gene>
    <name evidence="2" type="ORF">DPC26_22950</name>
    <name evidence="3" type="ORF">FRN22_22050</name>
</gene>
<name>A0A3V3IID7_SALET</name>
<comment type="similarity">
    <text evidence="1">Belongs to the Hha/YmoA/Cnu family.</text>
</comment>
<dbReference type="EMBL" id="AAIVFG010000046">
    <property type="protein sequence ID" value="ECI4618431.1"/>
    <property type="molecule type" value="Genomic_DNA"/>
</dbReference>
<protein>
    <submittedName>
        <fullName evidence="3">Transcriptional regulator</fullName>
    </submittedName>
</protein>
<dbReference type="SUPFAM" id="SSF68989">
    <property type="entry name" value="Hemolysin expression modulating protein HHA"/>
    <property type="match status" value="1"/>
</dbReference>
<reference evidence="3" key="1">
    <citation type="submission" date="2019-08" db="EMBL/GenBank/DDBJ databases">
        <authorList>
            <person name="Ashton P.M."/>
            <person name="Dallman T."/>
            <person name="Nair S."/>
            <person name="De Pinna E."/>
            <person name="Peters T."/>
            <person name="Grant K."/>
        </authorList>
    </citation>
    <scope>NUCLEOTIDE SEQUENCE</scope>
    <source>
        <strain evidence="2">527491</strain>
        <strain evidence="3">780192</strain>
    </source>
</reference>